<comment type="caution">
    <text evidence="2">The sequence shown here is derived from an EMBL/GenBank/DDBJ whole genome shotgun (WGS) entry which is preliminary data.</text>
</comment>
<dbReference type="Proteomes" id="UP000534870">
    <property type="component" value="Unassembled WGS sequence"/>
</dbReference>
<dbReference type="InterPro" id="IPR036291">
    <property type="entry name" value="NAD(P)-bd_dom_sf"/>
</dbReference>
<dbReference type="SUPFAM" id="SSF51735">
    <property type="entry name" value="NAD(P)-binding Rossmann-fold domains"/>
    <property type="match status" value="1"/>
</dbReference>
<reference evidence="2 3" key="1">
    <citation type="submission" date="2020-06" db="EMBL/GenBank/DDBJ databases">
        <title>Description of novel acetic acid bacteria.</title>
        <authorList>
            <person name="Sombolestani A."/>
        </authorList>
    </citation>
    <scope>NUCLEOTIDE SEQUENCE [LARGE SCALE GENOMIC DNA]</scope>
    <source>
        <strain evidence="2 3">LMG 31431</strain>
    </source>
</reference>
<protein>
    <submittedName>
        <fullName evidence="2">NAD-dependent epimerase/dehydratase family protein</fullName>
    </submittedName>
</protein>
<evidence type="ECO:0000259" key="1">
    <source>
        <dbReference type="Pfam" id="PF01370"/>
    </source>
</evidence>
<dbReference type="Gene3D" id="3.40.50.720">
    <property type="entry name" value="NAD(P)-binding Rossmann-like Domain"/>
    <property type="match status" value="1"/>
</dbReference>
<sequence>MATRRVATVIGGSGFLGRHVVQRLAEDGYVVRVVGRRADRAA</sequence>
<proteinExistence type="predicted"/>
<name>A0A7Y7IZ29_9PROT</name>
<accession>A0A7Y7IZ29</accession>
<gene>
    <name evidence="2" type="ORF">HUK84_16870</name>
</gene>
<feature type="domain" description="NAD-dependent epimerase/dehydratase" evidence="1">
    <location>
        <begin position="8"/>
        <end position="39"/>
    </location>
</feature>
<evidence type="ECO:0000313" key="2">
    <source>
        <dbReference type="EMBL" id="NVN12777.1"/>
    </source>
</evidence>
<dbReference type="AlphaFoldDB" id="A0A7Y7IZ29"/>
<dbReference type="InterPro" id="IPR001509">
    <property type="entry name" value="Epimerase_deHydtase"/>
</dbReference>
<dbReference type="EMBL" id="JABXXP010000580">
    <property type="protein sequence ID" value="NVN12777.1"/>
    <property type="molecule type" value="Genomic_DNA"/>
</dbReference>
<evidence type="ECO:0000313" key="3">
    <source>
        <dbReference type="Proteomes" id="UP000534870"/>
    </source>
</evidence>
<feature type="non-terminal residue" evidence="2">
    <location>
        <position position="42"/>
    </location>
</feature>
<organism evidence="2 3">
    <name type="scientific">Nguyenibacter vanlangensis</name>
    <dbReference type="NCBI Taxonomy" id="1216886"/>
    <lineage>
        <taxon>Bacteria</taxon>
        <taxon>Pseudomonadati</taxon>
        <taxon>Pseudomonadota</taxon>
        <taxon>Alphaproteobacteria</taxon>
        <taxon>Acetobacterales</taxon>
        <taxon>Acetobacteraceae</taxon>
        <taxon>Nguyenibacter</taxon>
    </lineage>
</organism>
<dbReference type="Pfam" id="PF01370">
    <property type="entry name" value="Epimerase"/>
    <property type="match status" value="1"/>
</dbReference>